<protein>
    <recommendedName>
        <fullName evidence="9">CTP synthase</fullName>
        <ecNumber evidence="9">6.3.4.2</ecNumber>
    </recommendedName>
    <alternativeName>
        <fullName evidence="9">UTP--ammonia ligase</fullName>
    </alternativeName>
</protein>
<evidence type="ECO:0000256" key="1">
    <source>
        <dbReference type="ARBA" id="ARBA00005171"/>
    </source>
</evidence>
<dbReference type="SUPFAM" id="SSF52540">
    <property type="entry name" value="P-loop containing nucleoside triphosphate hydrolases"/>
    <property type="match status" value="1"/>
</dbReference>
<dbReference type="SUPFAM" id="SSF52317">
    <property type="entry name" value="Class I glutamine amidotransferase-like"/>
    <property type="match status" value="1"/>
</dbReference>
<dbReference type="EMBL" id="SEYY01003590">
    <property type="protein sequence ID" value="KAB7504200.1"/>
    <property type="molecule type" value="Genomic_DNA"/>
</dbReference>
<dbReference type="InterPro" id="IPR027417">
    <property type="entry name" value="P-loop_NTPase"/>
</dbReference>
<reference evidence="12 13" key="1">
    <citation type="journal article" date="2019" name="PLoS Biol.">
        <title>Sex chromosomes control vertical transmission of feminizing Wolbachia symbionts in an isopod.</title>
        <authorList>
            <person name="Becking T."/>
            <person name="Chebbi M.A."/>
            <person name="Giraud I."/>
            <person name="Moumen B."/>
            <person name="Laverre T."/>
            <person name="Caubet Y."/>
            <person name="Peccoud J."/>
            <person name="Gilbert C."/>
            <person name="Cordaux R."/>
        </authorList>
    </citation>
    <scope>NUCLEOTIDE SEQUENCE [LARGE SCALE GENOMIC DNA]</scope>
    <source>
        <strain evidence="12">ANa2</strain>
        <tissue evidence="12">Whole body excluding digestive tract and cuticle</tissue>
    </source>
</reference>
<evidence type="ECO:0000256" key="9">
    <source>
        <dbReference type="RuleBase" id="RU810713"/>
    </source>
</evidence>
<sequence>MKYILVTGGVISGIGKGVIASSIGTILKHRGLRVTSIKIDPYINIDAGTFSPYEHGEVYVLDDGGEVDLDLGNYERFLDITLHKDNNITTGKIYSSVISKERKGDYLGKTVQRENICVVHVSLVPHPSSTREHKTKPTQSSVRELRGLGLSPDFIVCRSENPIDASVKQKISNFCHVPPECVICLHDAKCIYAVPQMLEEQNTSGLLNSRLNLNIGSDRPKDFMSKWKMLAYKLENLRETVSIALVGKYVQFEDAYTSVIKALQHAACMCNRKLDLIYVDSEDLEEHTKSEKAVKYFEAWRDVAKAEGIIVPGGFGPRGMEGKISVCKWARENGIPFLGICLGLQAAVIEFARNKLNWPEATSQEMNPESVRHVVIEMPEHNQGIMGGTMRLGKRQTKFTRPSKIRQLYGNLEYIEERHRHRYEVNLEYINEFSKAGMHFVGEDEKGERMEIMELDNHSYYVACQYHPEYLSRPVKPSPPYVGLILAAAKELDSHLARGCPPLSNGVE</sequence>
<dbReference type="Proteomes" id="UP000326759">
    <property type="component" value="Unassembled WGS sequence"/>
</dbReference>
<dbReference type="AlphaFoldDB" id="A0A5N5TH07"/>
<keyword evidence="5 9" id="KW-0067">ATP-binding</keyword>
<comment type="similarity">
    <text evidence="2 9">Belongs to the CTP synthase family.</text>
</comment>
<proteinExistence type="inferred from homology"/>
<evidence type="ECO:0000313" key="13">
    <source>
        <dbReference type="Proteomes" id="UP000326759"/>
    </source>
</evidence>
<evidence type="ECO:0000259" key="11">
    <source>
        <dbReference type="Pfam" id="PF06418"/>
    </source>
</evidence>
<feature type="domain" description="Glutamine amidotransferase" evidence="10">
    <location>
        <begin position="254"/>
        <end position="480"/>
    </location>
</feature>
<evidence type="ECO:0000256" key="2">
    <source>
        <dbReference type="ARBA" id="ARBA00007533"/>
    </source>
</evidence>
<dbReference type="PANTHER" id="PTHR11550:SF0">
    <property type="entry name" value="CTP SYNTHASE-RELATED"/>
    <property type="match status" value="1"/>
</dbReference>
<keyword evidence="4 9" id="KW-0547">Nucleotide-binding</keyword>
<dbReference type="Gene3D" id="3.40.50.300">
    <property type="entry name" value="P-loop containing nucleotide triphosphate hydrolases"/>
    <property type="match status" value="2"/>
</dbReference>
<dbReference type="EC" id="6.3.4.2" evidence="9"/>
<dbReference type="NCBIfam" id="NF003792">
    <property type="entry name" value="PRK05380.1"/>
    <property type="match status" value="1"/>
</dbReference>
<evidence type="ECO:0000256" key="7">
    <source>
        <dbReference type="ARBA" id="ARBA00022975"/>
    </source>
</evidence>
<evidence type="ECO:0000256" key="6">
    <source>
        <dbReference type="ARBA" id="ARBA00022962"/>
    </source>
</evidence>
<dbReference type="UniPathway" id="UPA00159">
    <property type="reaction ID" value="UER00277"/>
</dbReference>
<accession>A0A5N5TH07</accession>
<evidence type="ECO:0000256" key="3">
    <source>
        <dbReference type="ARBA" id="ARBA00022598"/>
    </source>
</evidence>
<dbReference type="InterPro" id="IPR033828">
    <property type="entry name" value="GATase1_CTP_Synthase"/>
</dbReference>
<dbReference type="InterPro" id="IPR017926">
    <property type="entry name" value="GATASE"/>
</dbReference>
<dbReference type="Pfam" id="PF00117">
    <property type="entry name" value="GATase"/>
    <property type="match status" value="1"/>
</dbReference>
<comment type="caution">
    <text evidence="12">The sequence shown here is derived from an EMBL/GenBank/DDBJ whole genome shotgun (WGS) entry which is preliminary data.</text>
</comment>
<keyword evidence="7 9" id="KW-0665">Pyrimidine biosynthesis</keyword>
<organism evidence="12 13">
    <name type="scientific">Armadillidium nasatum</name>
    <dbReference type="NCBI Taxonomy" id="96803"/>
    <lineage>
        <taxon>Eukaryota</taxon>
        <taxon>Metazoa</taxon>
        <taxon>Ecdysozoa</taxon>
        <taxon>Arthropoda</taxon>
        <taxon>Crustacea</taxon>
        <taxon>Multicrustacea</taxon>
        <taxon>Malacostraca</taxon>
        <taxon>Eumalacostraca</taxon>
        <taxon>Peracarida</taxon>
        <taxon>Isopoda</taxon>
        <taxon>Oniscidea</taxon>
        <taxon>Crinocheta</taxon>
        <taxon>Armadillidiidae</taxon>
        <taxon>Armadillidium</taxon>
    </lineage>
</organism>
<keyword evidence="3 9" id="KW-0436">Ligase</keyword>
<evidence type="ECO:0000313" key="12">
    <source>
        <dbReference type="EMBL" id="KAB7504200.1"/>
    </source>
</evidence>
<gene>
    <name evidence="12" type="primary">ctps1-b</name>
    <name evidence="12" type="ORF">Anas_01537</name>
</gene>
<dbReference type="PANTHER" id="PTHR11550">
    <property type="entry name" value="CTP SYNTHASE"/>
    <property type="match status" value="1"/>
</dbReference>
<dbReference type="GO" id="GO:0005737">
    <property type="term" value="C:cytoplasm"/>
    <property type="evidence" value="ECO:0007669"/>
    <property type="project" value="TreeGrafter"/>
</dbReference>
<dbReference type="CDD" id="cd03113">
    <property type="entry name" value="CTPS_N"/>
    <property type="match status" value="1"/>
</dbReference>
<keyword evidence="6 9" id="KW-0315">Glutamine amidotransferase</keyword>
<dbReference type="InterPro" id="IPR029062">
    <property type="entry name" value="Class_I_gatase-like"/>
</dbReference>
<comment type="pathway">
    <text evidence="1 9">Pyrimidine metabolism; CTP biosynthesis via de novo pathway; CTP from UDP: step 2/2.</text>
</comment>
<dbReference type="GO" id="GO:0003883">
    <property type="term" value="F:CTP synthase activity"/>
    <property type="evidence" value="ECO:0007669"/>
    <property type="project" value="UniProtKB-UniRule"/>
</dbReference>
<keyword evidence="13" id="KW-1185">Reference proteome</keyword>
<dbReference type="GO" id="GO:0005524">
    <property type="term" value="F:ATP binding"/>
    <property type="evidence" value="ECO:0007669"/>
    <property type="project" value="UniProtKB-KW"/>
</dbReference>
<name>A0A5N5TH07_9CRUS</name>
<dbReference type="Gene3D" id="3.40.50.880">
    <property type="match status" value="1"/>
</dbReference>
<dbReference type="GO" id="GO:0042802">
    <property type="term" value="F:identical protein binding"/>
    <property type="evidence" value="ECO:0007669"/>
    <property type="project" value="TreeGrafter"/>
</dbReference>
<feature type="domain" description="CTP synthase N-terminal" evidence="11">
    <location>
        <begin position="2"/>
        <end position="112"/>
    </location>
</feature>
<evidence type="ECO:0000256" key="8">
    <source>
        <dbReference type="ARBA" id="ARBA00047781"/>
    </source>
</evidence>
<evidence type="ECO:0000259" key="10">
    <source>
        <dbReference type="Pfam" id="PF00117"/>
    </source>
</evidence>
<feature type="domain" description="CTP synthase N-terminal" evidence="11">
    <location>
        <begin position="113"/>
        <end position="213"/>
    </location>
</feature>
<dbReference type="GO" id="GO:0019856">
    <property type="term" value="P:pyrimidine nucleobase biosynthetic process"/>
    <property type="evidence" value="ECO:0007669"/>
    <property type="project" value="TreeGrafter"/>
</dbReference>
<comment type="catalytic activity">
    <reaction evidence="8 9">
        <text>UTP + L-glutamine + ATP + H2O = CTP + L-glutamate + ADP + phosphate + 2 H(+)</text>
        <dbReference type="Rhea" id="RHEA:26426"/>
        <dbReference type="ChEBI" id="CHEBI:15377"/>
        <dbReference type="ChEBI" id="CHEBI:15378"/>
        <dbReference type="ChEBI" id="CHEBI:29985"/>
        <dbReference type="ChEBI" id="CHEBI:30616"/>
        <dbReference type="ChEBI" id="CHEBI:37563"/>
        <dbReference type="ChEBI" id="CHEBI:43474"/>
        <dbReference type="ChEBI" id="CHEBI:46398"/>
        <dbReference type="ChEBI" id="CHEBI:58359"/>
        <dbReference type="ChEBI" id="CHEBI:456216"/>
        <dbReference type="EC" id="6.3.4.2"/>
    </reaction>
</comment>
<dbReference type="FunFam" id="3.40.50.880:FF:000005">
    <property type="entry name" value="CTP synthase"/>
    <property type="match status" value="1"/>
</dbReference>
<dbReference type="InterPro" id="IPR004468">
    <property type="entry name" value="CTP_synthase"/>
</dbReference>
<dbReference type="CDD" id="cd01746">
    <property type="entry name" value="GATase1_CTP_Synthase"/>
    <property type="match status" value="1"/>
</dbReference>
<comment type="function">
    <text evidence="9">Catalyzes the ATP-dependent amination of UTP to CTP with either L-glutamine or ammonia as the source of nitrogen.</text>
</comment>
<evidence type="ECO:0000256" key="5">
    <source>
        <dbReference type="ARBA" id="ARBA00022840"/>
    </source>
</evidence>
<dbReference type="InterPro" id="IPR017456">
    <property type="entry name" value="CTP_synthase_N"/>
</dbReference>
<evidence type="ECO:0000256" key="4">
    <source>
        <dbReference type="ARBA" id="ARBA00022741"/>
    </source>
</evidence>
<dbReference type="Pfam" id="PF06418">
    <property type="entry name" value="CTP_synth_N"/>
    <property type="match status" value="2"/>
</dbReference>
<dbReference type="GO" id="GO:0044210">
    <property type="term" value="P:'de novo' CTP biosynthetic process"/>
    <property type="evidence" value="ECO:0007669"/>
    <property type="project" value="UniProtKB-UniRule"/>
</dbReference>
<dbReference type="PROSITE" id="PS51273">
    <property type="entry name" value="GATASE_TYPE_1"/>
    <property type="match status" value="1"/>
</dbReference>
<dbReference type="GO" id="GO:0097268">
    <property type="term" value="C:cytoophidium"/>
    <property type="evidence" value="ECO:0007669"/>
    <property type="project" value="TreeGrafter"/>
</dbReference>
<dbReference type="OrthoDB" id="1739076at2759"/>